<dbReference type="PROSITE" id="PS51746">
    <property type="entry name" value="PPM_2"/>
    <property type="match status" value="1"/>
</dbReference>
<evidence type="ECO:0000256" key="4">
    <source>
        <dbReference type="ARBA" id="ARBA00022801"/>
    </source>
</evidence>
<dbReference type="SUPFAM" id="SSF81606">
    <property type="entry name" value="PP2C-like"/>
    <property type="match status" value="1"/>
</dbReference>
<keyword evidence="12" id="KW-1185">Reference proteome</keyword>
<evidence type="ECO:0000256" key="7">
    <source>
        <dbReference type="SAM" id="MobiDB-lite"/>
    </source>
</evidence>
<dbReference type="Gene3D" id="1.10.8.500">
    <property type="entry name" value="HAMP domain in histidine kinase"/>
    <property type="match status" value="1"/>
</dbReference>
<dbReference type="GO" id="GO:0005886">
    <property type="term" value="C:plasma membrane"/>
    <property type="evidence" value="ECO:0007669"/>
    <property type="project" value="UniProtKB-SubCell"/>
</dbReference>
<evidence type="ECO:0000256" key="6">
    <source>
        <dbReference type="ARBA" id="ARBA00023136"/>
    </source>
</evidence>
<comment type="caution">
    <text evidence="11">The sequence shown here is derived from an EMBL/GenBank/DDBJ whole genome shotgun (WGS) entry which is preliminary data.</text>
</comment>
<evidence type="ECO:0000313" key="12">
    <source>
        <dbReference type="Proteomes" id="UP000448292"/>
    </source>
</evidence>
<dbReference type="EMBL" id="QMIE01000001">
    <property type="protein sequence ID" value="TVM19677.1"/>
    <property type="molecule type" value="Genomic_DNA"/>
</dbReference>
<dbReference type="SMART" id="SM00331">
    <property type="entry name" value="PP2C_SIG"/>
    <property type="match status" value="1"/>
</dbReference>
<dbReference type="Gene3D" id="3.60.40.10">
    <property type="entry name" value="PPM-type phosphatase domain"/>
    <property type="match status" value="1"/>
</dbReference>
<protein>
    <recommendedName>
        <fullName evidence="13">HAMP domain-containing protein</fullName>
    </recommendedName>
</protein>
<dbReference type="InterPro" id="IPR004010">
    <property type="entry name" value="Double_Cache_2"/>
</dbReference>
<keyword evidence="2" id="KW-1003">Cell membrane</keyword>
<keyword evidence="3 8" id="KW-0812">Transmembrane</keyword>
<dbReference type="Pfam" id="PF07228">
    <property type="entry name" value="SpoIIE"/>
    <property type="match status" value="1"/>
</dbReference>
<evidence type="ECO:0000256" key="8">
    <source>
        <dbReference type="SAM" id="Phobius"/>
    </source>
</evidence>
<accession>A0A7M3MIM7</accession>
<dbReference type="Proteomes" id="UP000448292">
    <property type="component" value="Unassembled WGS sequence"/>
</dbReference>
<dbReference type="InterPro" id="IPR033480">
    <property type="entry name" value="sCache_2"/>
</dbReference>
<evidence type="ECO:0000256" key="5">
    <source>
        <dbReference type="ARBA" id="ARBA00022989"/>
    </source>
</evidence>
<dbReference type="CDD" id="cd18774">
    <property type="entry name" value="PDC2_HK_sensor"/>
    <property type="match status" value="2"/>
</dbReference>
<dbReference type="GO" id="GO:0007165">
    <property type="term" value="P:signal transduction"/>
    <property type="evidence" value="ECO:0007669"/>
    <property type="project" value="InterPro"/>
</dbReference>
<feature type="compositionally biased region" description="Basic and acidic residues" evidence="7">
    <location>
        <begin position="749"/>
        <end position="765"/>
    </location>
</feature>
<dbReference type="InterPro" id="IPR001932">
    <property type="entry name" value="PPM-type_phosphatase-like_dom"/>
</dbReference>
<feature type="region of interest" description="Disordered" evidence="7">
    <location>
        <begin position="925"/>
        <end position="980"/>
    </location>
</feature>
<feature type="transmembrane region" description="Helical" evidence="8">
    <location>
        <begin position="352"/>
        <end position="369"/>
    </location>
</feature>
<feature type="region of interest" description="Disordered" evidence="7">
    <location>
        <begin position="692"/>
        <end position="790"/>
    </location>
</feature>
<dbReference type="OrthoDB" id="9802500at2"/>
<keyword evidence="6 8" id="KW-0472">Membrane</keyword>
<sequence length="1044" mass="114119">MRIFAHGVRYSRRKRMTRSLKGKLLALLVAILAATAACVILIGMQDVRTLSERAESRSADNVLQLVRHTVETTYRNLLSNRVETVTDHKQRLAESADMAMDGLTEFATLAERGVLSPAEAQQQALDWIRGLKLGEKAYFLLYDARLRPLARNFGPGLGSLSGVEDIKGRPLLASMRDEARTYGSAYSVFHAPRTNSDAQARLIGYFAEVPGFDWVLSTGVDIADVEREEARRLENALTILGQSLREVRIADSGFAFVFDGAGHLLVAPPERPFPMDDAVADVVSTGSLASIIAAVGNKSNPLTMSVKDGQGAEHAVDIRVFHYAPLDWYVGVASFQAEVAAPAQHLVLRQSLVIGVVFLVAFILTAFLVDRIAKPLRRLAGLAVQIGSSDFNAPETHIGNELHKLSRKRRDEVGLVALALRTMESSLRENVANLLQATKERERIDHELELARAIQMDMLPNAPEAHLDDDDIELHALLIPAREVGGDLFYYERLGPGRILFAVGDVSGKGVPAALFMALTMSLLRSKTRQVADPGRMLLEINEELCRGNASQMFVTLFVGILNTDDGDLRFAAGGHNPPLVVRADGSTEYLPITEDPMLGILPEASFSTHVHAIGPGDTIIAYSDGVTEAMSPSRILFGERRLELVSGRYFEKTSRLLSRIIVKAVELHEKEAEQSDDITLLVLRRPDQAKDHVASAGDGPQAHAAPPFLPHEYEGDDSQPGQALSDPLPQALAGLSDDDASQNTTSDFSRREAGPDAADIREEPTGAYAKLPIPDHPPELAIDENGYARGPDDEAIALIPANEHNDGAMFESPDTTYAQIEEEEELLDLAPEWTIDIPEADDVTSALYLGDELEDLEVDEDLPLDLPESIFSADAALADREFEDSIPEPPNLDDFRLTADPEDMLEPDDDMALLSLDLDEYEVLDEDLPPPGPTAPDGYSEEPLQEGGFELIPSLPGDMYAQNPDLQDQSLAPHDDPGSFISIHSDVTVYPQYPDSDVEFALDDADESGYFELEIGAEGDEYNDLYLDESAIGGIDAEDDRRS</sequence>
<dbReference type="InterPro" id="IPR003660">
    <property type="entry name" value="HAMP_dom"/>
</dbReference>
<feature type="domain" description="HAMP" evidence="9">
    <location>
        <begin position="370"/>
        <end position="432"/>
    </location>
</feature>
<dbReference type="GO" id="GO:0016791">
    <property type="term" value="F:phosphatase activity"/>
    <property type="evidence" value="ECO:0007669"/>
    <property type="project" value="TreeGrafter"/>
</dbReference>
<evidence type="ECO:0000259" key="10">
    <source>
        <dbReference type="PROSITE" id="PS51746"/>
    </source>
</evidence>
<dbReference type="AlphaFoldDB" id="A0A7M3MIM7"/>
<evidence type="ECO:0008006" key="13">
    <source>
        <dbReference type="Google" id="ProtNLM"/>
    </source>
</evidence>
<dbReference type="PROSITE" id="PS50885">
    <property type="entry name" value="HAMP"/>
    <property type="match status" value="1"/>
</dbReference>
<dbReference type="SMART" id="SM01049">
    <property type="entry name" value="Cache_2"/>
    <property type="match status" value="1"/>
</dbReference>
<reference evidence="11 12" key="1">
    <citation type="submission" date="2018-06" db="EMBL/GenBank/DDBJ databases">
        <title>Complete genome of Desulfovibrio indonesiensis P37SLT.</title>
        <authorList>
            <person name="Crispim J.S."/>
            <person name="Vidigal P.M.P."/>
            <person name="Silva L.C.F."/>
            <person name="Laguardia C.N."/>
            <person name="Araujo L.C."/>
            <person name="Dias R.S."/>
            <person name="Sousa M.P."/>
            <person name="Paula S.O."/>
            <person name="Silva C."/>
        </authorList>
    </citation>
    <scope>NUCLEOTIDE SEQUENCE [LARGE SCALE GENOMIC DNA]</scope>
    <source>
        <strain evidence="11 12">P37SLT</strain>
    </source>
</reference>
<keyword evidence="5 8" id="KW-1133">Transmembrane helix</keyword>
<evidence type="ECO:0000256" key="1">
    <source>
        <dbReference type="ARBA" id="ARBA00004651"/>
    </source>
</evidence>
<dbReference type="Pfam" id="PF08269">
    <property type="entry name" value="dCache_2"/>
    <property type="match status" value="1"/>
</dbReference>
<keyword evidence="4" id="KW-0378">Hydrolase</keyword>
<comment type="subcellular location">
    <subcellularLocation>
        <location evidence="1">Cell membrane</location>
        <topology evidence="1">Multi-pass membrane protein</topology>
    </subcellularLocation>
</comment>
<dbReference type="PANTHER" id="PTHR43156:SF2">
    <property type="entry name" value="STAGE II SPORULATION PROTEIN E"/>
    <property type="match status" value="1"/>
</dbReference>
<dbReference type="InterPro" id="IPR036457">
    <property type="entry name" value="PPM-type-like_dom_sf"/>
</dbReference>
<organism evidence="11 12">
    <name type="scientific">Oceanidesulfovibrio indonesiensis</name>
    <dbReference type="NCBI Taxonomy" id="54767"/>
    <lineage>
        <taxon>Bacteria</taxon>
        <taxon>Pseudomonadati</taxon>
        <taxon>Thermodesulfobacteriota</taxon>
        <taxon>Desulfovibrionia</taxon>
        <taxon>Desulfovibrionales</taxon>
        <taxon>Desulfovibrionaceae</taxon>
        <taxon>Oceanidesulfovibrio</taxon>
    </lineage>
</organism>
<gene>
    <name evidence="11" type="ORF">DPQ33_00100</name>
</gene>
<name>A0A7M3MIM7_9BACT</name>
<evidence type="ECO:0000259" key="9">
    <source>
        <dbReference type="PROSITE" id="PS50885"/>
    </source>
</evidence>
<proteinExistence type="predicted"/>
<feature type="region of interest" description="Disordered" evidence="7">
    <location>
        <begin position="883"/>
        <end position="908"/>
    </location>
</feature>
<dbReference type="Gene3D" id="3.30.450.20">
    <property type="entry name" value="PAS domain"/>
    <property type="match status" value="2"/>
</dbReference>
<dbReference type="PANTHER" id="PTHR43156">
    <property type="entry name" value="STAGE II SPORULATION PROTEIN E-RELATED"/>
    <property type="match status" value="1"/>
</dbReference>
<evidence type="ECO:0000256" key="3">
    <source>
        <dbReference type="ARBA" id="ARBA00022692"/>
    </source>
</evidence>
<dbReference type="InterPro" id="IPR052016">
    <property type="entry name" value="Bact_Sigma-Reg"/>
</dbReference>
<feature type="domain" description="PPM-type phosphatase" evidence="10">
    <location>
        <begin position="471"/>
        <end position="686"/>
    </location>
</feature>
<evidence type="ECO:0000313" key="11">
    <source>
        <dbReference type="EMBL" id="TVM19677.1"/>
    </source>
</evidence>
<evidence type="ECO:0000256" key="2">
    <source>
        <dbReference type="ARBA" id="ARBA00022475"/>
    </source>
</evidence>